<reference evidence="2 3" key="1">
    <citation type="journal article" date="2024" name="bioRxiv">
        <title>A reference genome for Trichogramma kaykai: A tiny desert-dwelling parasitoid wasp with competing sex-ratio distorters.</title>
        <authorList>
            <person name="Culotta J."/>
            <person name="Lindsey A.R."/>
        </authorList>
    </citation>
    <scope>NUCLEOTIDE SEQUENCE [LARGE SCALE GENOMIC DNA]</scope>
    <source>
        <strain evidence="2 3">KSX58</strain>
    </source>
</reference>
<feature type="compositionally biased region" description="Basic and acidic residues" evidence="1">
    <location>
        <begin position="308"/>
        <end position="318"/>
    </location>
</feature>
<feature type="region of interest" description="Disordered" evidence="1">
    <location>
        <begin position="394"/>
        <end position="452"/>
    </location>
</feature>
<feature type="compositionally biased region" description="Basic and acidic residues" evidence="1">
    <location>
        <begin position="327"/>
        <end position="341"/>
    </location>
</feature>
<feature type="region of interest" description="Disordered" evidence="1">
    <location>
        <begin position="286"/>
        <end position="352"/>
    </location>
</feature>
<accession>A0ABD2W712</accession>
<gene>
    <name evidence="2" type="ORF">TKK_016130</name>
</gene>
<evidence type="ECO:0000313" key="2">
    <source>
        <dbReference type="EMBL" id="KAL3388698.1"/>
    </source>
</evidence>
<evidence type="ECO:0000313" key="3">
    <source>
        <dbReference type="Proteomes" id="UP001627154"/>
    </source>
</evidence>
<protein>
    <submittedName>
        <fullName evidence="2">Uncharacterized protein</fullName>
    </submittedName>
</protein>
<comment type="caution">
    <text evidence="2">The sequence shown here is derived from an EMBL/GenBank/DDBJ whole genome shotgun (WGS) entry which is preliminary data.</text>
</comment>
<feature type="compositionally biased region" description="Basic and acidic residues" evidence="1">
    <location>
        <begin position="409"/>
        <end position="420"/>
    </location>
</feature>
<organism evidence="2 3">
    <name type="scientific">Trichogramma kaykai</name>
    <dbReference type="NCBI Taxonomy" id="54128"/>
    <lineage>
        <taxon>Eukaryota</taxon>
        <taxon>Metazoa</taxon>
        <taxon>Ecdysozoa</taxon>
        <taxon>Arthropoda</taxon>
        <taxon>Hexapoda</taxon>
        <taxon>Insecta</taxon>
        <taxon>Pterygota</taxon>
        <taxon>Neoptera</taxon>
        <taxon>Endopterygota</taxon>
        <taxon>Hymenoptera</taxon>
        <taxon>Apocrita</taxon>
        <taxon>Proctotrupomorpha</taxon>
        <taxon>Chalcidoidea</taxon>
        <taxon>Trichogrammatidae</taxon>
        <taxon>Trichogramma</taxon>
    </lineage>
</organism>
<dbReference type="Proteomes" id="UP001627154">
    <property type="component" value="Unassembled WGS sequence"/>
</dbReference>
<feature type="compositionally biased region" description="Basic and acidic residues" evidence="1">
    <location>
        <begin position="432"/>
        <end position="444"/>
    </location>
</feature>
<sequence>MVGRLTRNRERIIEECIGVYEYEPTEDQINLMLCECAPVNNIIQRPTGFGNEAKSYNSLWHKLCPPALRKQASIYRKGMHNLIVIKNDNNDTVKELGKEIKKWIEEFHENRYKYSSAVAKIFWGHHMPKSSRPETLMSAHFTGSNKQFFIALAKSILTGKRIEKLFKDLLSEELLNVNSATGLRDSIRICGAMTYAGDALTARLASPVHLGVYHSSKWFKNKSIVEVAKSGTGNISSAESVKDFEPVTRHPPRQVGYDEKKLHGCGNGSNWLLFYATKKFKSKEYIEDTDSEDDTKIKSSSPTITIDLDSHPSDENDKFVAPSQTAPRDKNDRSKTCDKSGKSSASTDQLGVKVWGRKKSVVGAPVPLKQQQPKQLHPAFTSTPHPKVALIDVNTVRDKATSTTVKGNEPSRDNLERENSADDFWSASPTDPGREINERRDKSCNYKSKSKS</sequence>
<dbReference type="EMBL" id="JBJJXI010000128">
    <property type="protein sequence ID" value="KAL3388698.1"/>
    <property type="molecule type" value="Genomic_DNA"/>
</dbReference>
<keyword evidence="3" id="KW-1185">Reference proteome</keyword>
<dbReference type="AlphaFoldDB" id="A0ABD2W712"/>
<evidence type="ECO:0000256" key="1">
    <source>
        <dbReference type="SAM" id="MobiDB-lite"/>
    </source>
</evidence>
<name>A0ABD2W712_9HYME</name>
<proteinExistence type="predicted"/>